<reference evidence="1" key="1">
    <citation type="submission" date="2013-04" db="EMBL/GenBank/DDBJ databases">
        <title>The genome sequencing project of 58 acetic acid bacteria.</title>
        <authorList>
            <person name="Okamoto-Kainuma A."/>
            <person name="Ishikawa M."/>
            <person name="Umino S."/>
            <person name="Koizumi Y."/>
            <person name="Shiwa Y."/>
            <person name="Yoshikawa H."/>
            <person name="Matsutani M."/>
            <person name="Matsushita K."/>
        </authorList>
    </citation>
    <scope>NUCLEOTIDE SEQUENCE</scope>
    <source>
        <strain evidence="1">NRIC 0228</strain>
    </source>
</reference>
<dbReference type="Proteomes" id="UP001061070">
    <property type="component" value="Unassembled WGS sequence"/>
</dbReference>
<comment type="caution">
    <text evidence="1">The sequence shown here is derived from an EMBL/GenBank/DDBJ whole genome shotgun (WGS) entry which is preliminary data.</text>
</comment>
<organism evidence="1 2">
    <name type="scientific">Gluconobacter frateurii NRIC 0228</name>
    <dbReference type="NCBI Taxonomy" id="1307946"/>
    <lineage>
        <taxon>Bacteria</taxon>
        <taxon>Pseudomonadati</taxon>
        <taxon>Pseudomonadota</taxon>
        <taxon>Alphaproteobacteria</taxon>
        <taxon>Acetobacterales</taxon>
        <taxon>Acetobacteraceae</taxon>
        <taxon>Gluconobacter</taxon>
    </lineage>
</organism>
<accession>A0ABQ0QDJ0</accession>
<evidence type="ECO:0000313" key="2">
    <source>
        <dbReference type="Proteomes" id="UP001061070"/>
    </source>
</evidence>
<dbReference type="EMBL" id="BAQW01000013">
    <property type="protein sequence ID" value="GBR14727.1"/>
    <property type="molecule type" value="Genomic_DNA"/>
</dbReference>
<proteinExistence type="predicted"/>
<sequence>MRLYGVIPMWPQARTKFIYKVRGAGCSPWNGKAASRYAAFHVLELYAPGLPKAETSA</sequence>
<name>A0ABQ0QDJ0_9PROT</name>
<gene>
    <name evidence="1" type="ORF">AA0228_2327</name>
</gene>
<keyword evidence="2" id="KW-1185">Reference proteome</keyword>
<protein>
    <submittedName>
        <fullName evidence="1">Uncharacterized protein</fullName>
    </submittedName>
</protein>
<evidence type="ECO:0000313" key="1">
    <source>
        <dbReference type="EMBL" id="GBR14727.1"/>
    </source>
</evidence>